<dbReference type="GO" id="GO:0005886">
    <property type="term" value="C:plasma membrane"/>
    <property type="evidence" value="ECO:0007669"/>
    <property type="project" value="TreeGrafter"/>
</dbReference>
<dbReference type="InterPro" id="IPR001734">
    <property type="entry name" value="Na/solute_symporter"/>
</dbReference>
<comment type="subcellular location">
    <subcellularLocation>
        <location evidence="1">Membrane</location>
        <topology evidence="1">Multi-pass membrane protein</topology>
    </subcellularLocation>
</comment>
<feature type="transmembrane region" description="Helical" evidence="7">
    <location>
        <begin position="463"/>
        <end position="484"/>
    </location>
</feature>
<feature type="transmembrane region" description="Helical" evidence="7">
    <location>
        <begin position="6"/>
        <end position="25"/>
    </location>
</feature>
<evidence type="ECO:0000256" key="7">
    <source>
        <dbReference type="SAM" id="Phobius"/>
    </source>
</evidence>
<keyword evidence="5 7" id="KW-0472">Membrane</keyword>
<dbReference type="OrthoDB" id="9814523at2"/>
<feature type="transmembrane region" description="Helical" evidence="7">
    <location>
        <begin position="282"/>
        <end position="308"/>
    </location>
</feature>
<keyword evidence="9" id="KW-1185">Reference proteome</keyword>
<dbReference type="Gene3D" id="1.20.1730.10">
    <property type="entry name" value="Sodium/glucose cotransporter"/>
    <property type="match status" value="1"/>
</dbReference>
<dbReference type="InterPro" id="IPR038377">
    <property type="entry name" value="Na/Glc_symporter_sf"/>
</dbReference>
<feature type="transmembrane region" description="Helical" evidence="7">
    <location>
        <begin position="151"/>
        <end position="173"/>
    </location>
</feature>
<dbReference type="NCBIfam" id="TIGR00813">
    <property type="entry name" value="sss"/>
    <property type="match status" value="1"/>
</dbReference>
<gene>
    <name evidence="8" type="ORF">FJM65_11580</name>
</gene>
<evidence type="ECO:0000313" key="8">
    <source>
        <dbReference type="EMBL" id="TPE44054.1"/>
    </source>
</evidence>
<feature type="transmembrane region" description="Helical" evidence="7">
    <location>
        <begin position="328"/>
        <end position="356"/>
    </location>
</feature>
<feature type="transmembrane region" description="Helical" evidence="7">
    <location>
        <begin position="505"/>
        <end position="524"/>
    </location>
</feature>
<dbReference type="Proteomes" id="UP000316727">
    <property type="component" value="Unassembled WGS sequence"/>
</dbReference>
<dbReference type="PROSITE" id="PS50283">
    <property type="entry name" value="NA_SOLUT_SYMP_3"/>
    <property type="match status" value="1"/>
</dbReference>
<dbReference type="EMBL" id="VFRQ01000005">
    <property type="protein sequence ID" value="TPE44054.1"/>
    <property type="molecule type" value="Genomic_DNA"/>
</dbReference>
<evidence type="ECO:0000256" key="2">
    <source>
        <dbReference type="ARBA" id="ARBA00006434"/>
    </source>
</evidence>
<dbReference type="AlphaFoldDB" id="A0A501W7J3"/>
<keyword evidence="3 7" id="KW-0812">Transmembrane</keyword>
<reference evidence="8 9" key="1">
    <citation type="submission" date="2019-06" db="EMBL/GenBank/DDBJ databases">
        <title>A novel bacterium of genus Pontibacter, isolated from marine sediment.</title>
        <authorList>
            <person name="Huang H."/>
            <person name="Mo K."/>
            <person name="Hu Y."/>
        </authorList>
    </citation>
    <scope>NUCLEOTIDE SEQUENCE [LARGE SCALE GENOMIC DNA]</scope>
    <source>
        <strain evidence="8 9">HB172049</strain>
    </source>
</reference>
<feature type="transmembrane region" description="Helical" evidence="7">
    <location>
        <begin position="241"/>
        <end position="261"/>
    </location>
</feature>
<dbReference type="RefSeq" id="WP_140621677.1">
    <property type="nucleotide sequence ID" value="NZ_VFRQ01000005.1"/>
</dbReference>
<dbReference type="PANTHER" id="PTHR11819">
    <property type="entry name" value="SOLUTE CARRIER FAMILY 5"/>
    <property type="match status" value="1"/>
</dbReference>
<proteinExistence type="inferred from homology"/>
<evidence type="ECO:0000313" key="9">
    <source>
        <dbReference type="Proteomes" id="UP000316727"/>
    </source>
</evidence>
<protein>
    <submittedName>
        <fullName evidence="8">Sodium/solute symporter</fullName>
    </submittedName>
</protein>
<dbReference type="PANTHER" id="PTHR11819:SF195">
    <property type="entry name" value="SODIUM_GLUCOSE COTRANSPORTER 4"/>
    <property type="match status" value="1"/>
</dbReference>
<evidence type="ECO:0000256" key="6">
    <source>
        <dbReference type="RuleBase" id="RU362091"/>
    </source>
</evidence>
<feature type="transmembrane region" description="Helical" evidence="7">
    <location>
        <begin position="410"/>
        <end position="428"/>
    </location>
</feature>
<evidence type="ECO:0000256" key="4">
    <source>
        <dbReference type="ARBA" id="ARBA00022989"/>
    </source>
</evidence>
<comment type="similarity">
    <text evidence="2 6">Belongs to the sodium:solute symporter (SSF) (TC 2.A.21) family.</text>
</comment>
<accession>A0A501W7J3</accession>
<feature type="transmembrane region" description="Helical" evidence="7">
    <location>
        <begin position="79"/>
        <end position="102"/>
    </location>
</feature>
<dbReference type="CDD" id="cd10325">
    <property type="entry name" value="SLC5sbd_vSGLT"/>
    <property type="match status" value="1"/>
</dbReference>
<organism evidence="8 9">
    <name type="scientific">Pontibacter mangrovi</name>
    <dbReference type="NCBI Taxonomy" id="2589816"/>
    <lineage>
        <taxon>Bacteria</taxon>
        <taxon>Pseudomonadati</taxon>
        <taxon>Bacteroidota</taxon>
        <taxon>Cytophagia</taxon>
        <taxon>Cytophagales</taxon>
        <taxon>Hymenobacteraceae</taxon>
        <taxon>Pontibacter</taxon>
    </lineage>
</organism>
<feature type="transmembrane region" description="Helical" evidence="7">
    <location>
        <begin position="377"/>
        <end position="398"/>
    </location>
</feature>
<feature type="transmembrane region" description="Helical" evidence="7">
    <location>
        <begin position="46"/>
        <end position="67"/>
    </location>
</feature>
<feature type="transmembrane region" description="Helical" evidence="7">
    <location>
        <begin position="185"/>
        <end position="203"/>
    </location>
</feature>
<comment type="caution">
    <text evidence="8">The sequence shown here is derived from an EMBL/GenBank/DDBJ whole genome shotgun (WGS) entry which is preliminary data.</text>
</comment>
<keyword evidence="4 7" id="KW-1133">Transmembrane helix</keyword>
<sequence length="525" mass="57356">MNFSTLDFIVFIGYCVLIIVVGILVSREKKGHTKNSTDYFLASKSLPWWAIGASLIASNISAEQFIGMSGSGFAIGLGIASYEFMAAATLIIVAKFFLPIYIKEGIFTMPQFLKLRYDDRIRTSLAIFWIMLYIFVNLTTVLYLSALALSVVLEVSTTTAIIGLAVIAVAYSVYGGLKAVAWTDVIQVIFLIMGGLVTTYLALDAVSGGAGPFQGMSMLLQKAPEKFDMILSEENPFYKDLPGITVLVGGMWIANISYWGFNQYIVQRALAAKSVKEVQWGLVFAAFLKLLIPLVVVIPGIAAFVLNAEISRYDEAYPWLLGHLVPTGIKGLAFAALIAAALSSLSSMMNSTATIFTMDIYKSHLKPDATENQMVMVGRLVSLVAIVIAVLVAEPLLGGEEQIFQFIQKYTGYVSPGIVVLFLFGLFWKRATSNAALATAIASVPFSIIIDMLFPTMPFLDQMGLVFLLLAALMVAISLFENNVRGKFPENTVVIEKELFKTDSIFNVASMAIVLVLAAIYIIFW</sequence>
<feature type="transmembrane region" description="Helical" evidence="7">
    <location>
        <begin position="123"/>
        <end position="145"/>
    </location>
</feature>
<evidence type="ECO:0000256" key="3">
    <source>
        <dbReference type="ARBA" id="ARBA00022692"/>
    </source>
</evidence>
<dbReference type="Pfam" id="PF00474">
    <property type="entry name" value="SSF"/>
    <property type="match status" value="1"/>
</dbReference>
<dbReference type="GO" id="GO:0005412">
    <property type="term" value="F:D-glucose:sodium symporter activity"/>
    <property type="evidence" value="ECO:0007669"/>
    <property type="project" value="TreeGrafter"/>
</dbReference>
<feature type="transmembrane region" description="Helical" evidence="7">
    <location>
        <begin position="435"/>
        <end position="457"/>
    </location>
</feature>
<evidence type="ECO:0000256" key="5">
    <source>
        <dbReference type="ARBA" id="ARBA00023136"/>
    </source>
</evidence>
<evidence type="ECO:0000256" key="1">
    <source>
        <dbReference type="ARBA" id="ARBA00004141"/>
    </source>
</evidence>
<name>A0A501W7J3_9BACT</name>